<evidence type="ECO:0000313" key="2">
    <source>
        <dbReference type="EMBL" id="PZO79804.1"/>
    </source>
</evidence>
<comment type="caution">
    <text evidence="2">The sequence shown here is derived from an EMBL/GenBank/DDBJ whole genome shotgun (WGS) entry which is preliminary data.</text>
</comment>
<dbReference type="EMBL" id="QFNF01000006">
    <property type="protein sequence ID" value="PZO79804.1"/>
    <property type="molecule type" value="Genomic_DNA"/>
</dbReference>
<gene>
    <name evidence="2" type="ORF">DI632_04075</name>
</gene>
<evidence type="ECO:0000259" key="1">
    <source>
        <dbReference type="Pfam" id="PF02581"/>
    </source>
</evidence>
<dbReference type="Gene3D" id="3.20.20.70">
    <property type="entry name" value="Aldolase class I"/>
    <property type="match status" value="1"/>
</dbReference>
<sequence>MDRRHPLPHRWLMTDERLGDRLLAIVAALPRGSGIVFRHHATPSRARRALYARVRRIARARGHVLLVAGAALPGGDGVHGRMARRGRGLATRPVHSVAERIAAERAGVDAIFVSPVFATASHPGGGGLGRVRFGMMIRNSRVPVIALGGMTRARARALRPFGIVGWAAIDAWASELALPTG</sequence>
<feature type="domain" description="Thiamine phosphate synthase/TenI" evidence="1">
    <location>
        <begin position="94"/>
        <end position="171"/>
    </location>
</feature>
<dbReference type="InterPro" id="IPR013785">
    <property type="entry name" value="Aldolase_TIM"/>
</dbReference>
<dbReference type="AlphaFoldDB" id="A0A2W4ZC23"/>
<evidence type="ECO:0000313" key="3">
    <source>
        <dbReference type="Proteomes" id="UP000248614"/>
    </source>
</evidence>
<dbReference type="Proteomes" id="UP000248614">
    <property type="component" value="Unassembled WGS sequence"/>
</dbReference>
<dbReference type="GO" id="GO:0009228">
    <property type="term" value="P:thiamine biosynthetic process"/>
    <property type="evidence" value="ECO:0007669"/>
    <property type="project" value="UniProtKB-KW"/>
</dbReference>
<dbReference type="InterPro" id="IPR022998">
    <property type="entry name" value="ThiamineP_synth_TenI"/>
</dbReference>
<name>A0A2W4ZC23_9SPHN</name>
<dbReference type="InterPro" id="IPR036206">
    <property type="entry name" value="ThiamineP_synth_sf"/>
</dbReference>
<proteinExistence type="predicted"/>
<reference evidence="2 3" key="1">
    <citation type="submission" date="2017-08" db="EMBL/GenBank/DDBJ databases">
        <title>Infants hospitalized years apart are colonized by the same room-sourced microbial strains.</title>
        <authorList>
            <person name="Brooks B."/>
            <person name="Olm M.R."/>
            <person name="Firek B.A."/>
            <person name="Baker R."/>
            <person name="Thomas B.C."/>
            <person name="Morowitz M.J."/>
            <person name="Banfield J.F."/>
        </authorList>
    </citation>
    <scope>NUCLEOTIDE SEQUENCE [LARGE SCALE GENOMIC DNA]</scope>
    <source>
        <strain evidence="2">S2_018_000_R3_110</strain>
    </source>
</reference>
<protein>
    <submittedName>
        <fullName evidence="2">Thiamine phosphate synthase</fullName>
    </submittedName>
</protein>
<dbReference type="SUPFAM" id="SSF51391">
    <property type="entry name" value="Thiamin phosphate synthase"/>
    <property type="match status" value="1"/>
</dbReference>
<dbReference type="CDD" id="cd00564">
    <property type="entry name" value="TMP_TenI"/>
    <property type="match status" value="1"/>
</dbReference>
<accession>A0A2W4ZC23</accession>
<dbReference type="Pfam" id="PF02581">
    <property type="entry name" value="TMP-TENI"/>
    <property type="match status" value="1"/>
</dbReference>
<organism evidence="2 3">
    <name type="scientific">Sphingomonas hengshuiensis</name>
    <dbReference type="NCBI Taxonomy" id="1609977"/>
    <lineage>
        <taxon>Bacteria</taxon>
        <taxon>Pseudomonadati</taxon>
        <taxon>Pseudomonadota</taxon>
        <taxon>Alphaproteobacteria</taxon>
        <taxon>Sphingomonadales</taxon>
        <taxon>Sphingomonadaceae</taxon>
        <taxon>Sphingomonas</taxon>
    </lineage>
</organism>